<organism evidence="1 2">
    <name type="scientific">Plakobranchus ocellatus</name>
    <dbReference type="NCBI Taxonomy" id="259542"/>
    <lineage>
        <taxon>Eukaryota</taxon>
        <taxon>Metazoa</taxon>
        <taxon>Spiralia</taxon>
        <taxon>Lophotrochozoa</taxon>
        <taxon>Mollusca</taxon>
        <taxon>Gastropoda</taxon>
        <taxon>Heterobranchia</taxon>
        <taxon>Euthyneura</taxon>
        <taxon>Panpulmonata</taxon>
        <taxon>Sacoglossa</taxon>
        <taxon>Placobranchoidea</taxon>
        <taxon>Plakobranchidae</taxon>
        <taxon>Plakobranchus</taxon>
    </lineage>
</organism>
<dbReference type="EMBL" id="BLXT01001432">
    <property type="protein sequence ID" value="GFN85603.1"/>
    <property type="molecule type" value="Genomic_DNA"/>
</dbReference>
<dbReference type="Proteomes" id="UP000735302">
    <property type="component" value="Unassembled WGS sequence"/>
</dbReference>
<evidence type="ECO:0000313" key="1">
    <source>
        <dbReference type="EMBL" id="GFN85603.1"/>
    </source>
</evidence>
<sequence>MVVSVDCTPTRAILIPHDHVTTSPSFTLPLLSTWAEESCEHRSCCLALSERQLFRHSQTCCSTAFEDSPHYCVKRLPRAKAAFRANDYVVCAELHSGP</sequence>
<keyword evidence="2" id="KW-1185">Reference proteome</keyword>
<evidence type="ECO:0000313" key="2">
    <source>
        <dbReference type="Proteomes" id="UP000735302"/>
    </source>
</evidence>
<dbReference type="AlphaFoldDB" id="A0AAV3YRB9"/>
<gene>
    <name evidence="1" type="ORF">PoB_001210900</name>
</gene>
<comment type="caution">
    <text evidence="1">The sequence shown here is derived from an EMBL/GenBank/DDBJ whole genome shotgun (WGS) entry which is preliminary data.</text>
</comment>
<reference evidence="1 2" key="1">
    <citation type="journal article" date="2021" name="Elife">
        <title>Chloroplast acquisition without the gene transfer in kleptoplastic sea slugs, Plakobranchus ocellatus.</title>
        <authorList>
            <person name="Maeda T."/>
            <person name="Takahashi S."/>
            <person name="Yoshida T."/>
            <person name="Shimamura S."/>
            <person name="Takaki Y."/>
            <person name="Nagai Y."/>
            <person name="Toyoda A."/>
            <person name="Suzuki Y."/>
            <person name="Arimoto A."/>
            <person name="Ishii H."/>
            <person name="Satoh N."/>
            <person name="Nishiyama T."/>
            <person name="Hasebe M."/>
            <person name="Maruyama T."/>
            <person name="Minagawa J."/>
            <person name="Obokata J."/>
            <person name="Shigenobu S."/>
        </authorList>
    </citation>
    <scope>NUCLEOTIDE SEQUENCE [LARGE SCALE GENOMIC DNA]</scope>
</reference>
<proteinExistence type="predicted"/>
<protein>
    <submittedName>
        <fullName evidence="1">Uncharacterized protein</fullName>
    </submittedName>
</protein>
<accession>A0AAV3YRB9</accession>
<name>A0AAV3YRB9_9GAST</name>